<protein>
    <recommendedName>
        <fullName evidence="4">Acetyltransferase</fullName>
    </recommendedName>
</protein>
<evidence type="ECO:0000313" key="2">
    <source>
        <dbReference type="EMBL" id="GIM83634.1"/>
    </source>
</evidence>
<name>A0A919W6J3_9ACTN</name>
<feature type="region of interest" description="Disordered" evidence="1">
    <location>
        <begin position="98"/>
        <end position="117"/>
    </location>
</feature>
<accession>A0A919W6J3</accession>
<sequence length="117" mass="12542">MQPVIRPALPADVPALVTLRLANAQWHVSLDPDVYRVPDAAIVRAHFERSFPEGRFLLAEIAGEIAGSAEIVPLPDPPAEATALTQGIEICTRASSRTTQTPCGSIHPRVSRRAAPC</sequence>
<proteinExistence type="predicted"/>
<dbReference type="RefSeq" id="WP_213003082.1">
    <property type="nucleotide sequence ID" value="NZ_BAAATW010000013.1"/>
</dbReference>
<gene>
    <name evidence="2" type="ORF">Aco04nite_87540</name>
</gene>
<keyword evidence="3" id="KW-1185">Reference proteome</keyword>
<evidence type="ECO:0000313" key="3">
    <source>
        <dbReference type="Proteomes" id="UP000680865"/>
    </source>
</evidence>
<organism evidence="2 3">
    <name type="scientific">Winogradskya consettensis</name>
    <dbReference type="NCBI Taxonomy" id="113560"/>
    <lineage>
        <taxon>Bacteria</taxon>
        <taxon>Bacillati</taxon>
        <taxon>Actinomycetota</taxon>
        <taxon>Actinomycetes</taxon>
        <taxon>Micromonosporales</taxon>
        <taxon>Micromonosporaceae</taxon>
        <taxon>Winogradskya</taxon>
    </lineage>
</organism>
<comment type="caution">
    <text evidence="2">The sequence shown here is derived from an EMBL/GenBank/DDBJ whole genome shotgun (WGS) entry which is preliminary data.</text>
</comment>
<evidence type="ECO:0008006" key="4">
    <source>
        <dbReference type="Google" id="ProtNLM"/>
    </source>
</evidence>
<dbReference type="AlphaFoldDB" id="A0A919W6J3"/>
<dbReference type="SUPFAM" id="SSF55729">
    <property type="entry name" value="Acyl-CoA N-acyltransferases (Nat)"/>
    <property type="match status" value="1"/>
</dbReference>
<dbReference type="Gene3D" id="3.40.630.30">
    <property type="match status" value="1"/>
</dbReference>
<dbReference type="EMBL" id="BOQP01000057">
    <property type="protein sequence ID" value="GIM83634.1"/>
    <property type="molecule type" value="Genomic_DNA"/>
</dbReference>
<reference evidence="2" key="1">
    <citation type="submission" date="2021-03" db="EMBL/GenBank/DDBJ databases">
        <title>Whole genome shotgun sequence of Actinoplanes consettensis NBRC 14913.</title>
        <authorList>
            <person name="Komaki H."/>
            <person name="Tamura T."/>
        </authorList>
    </citation>
    <scope>NUCLEOTIDE SEQUENCE</scope>
    <source>
        <strain evidence="2">NBRC 14913</strain>
    </source>
</reference>
<evidence type="ECO:0000256" key="1">
    <source>
        <dbReference type="SAM" id="MobiDB-lite"/>
    </source>
</evidence>
<dbReference type="InterPro" id="IPR016181">
    <property type="entry name" value="Acyl_CoA_acyltransferase"/>
</dbReference>
<dbReference type="Proteomes" id="UP000680865">
    <property type="component" value="Unassembled WGS sequence"/>
</dbReference>